<dbReference type="Gene3D" id="3.40.50.300">
    <property type="entry name" value="P-loop containing nucleotide triphosphate hydrolases"/>
    <property type="match status" value="1"/>
</dbReference>
<dbReference type="InterPro" id="IPR003593">
    <property type="entry name" value="AAA+_ATPase"/>
</dbReference>
<dbReference type="InterPro" id="IPR045006">
    <property type="entry name" value="CHLI-like"/>
</dbReference>
<dbReference type="InterPro" id="IPR020568">
    <property type="entry name" value="Ribosomal_Su5_D2-typ_SF"/>
</dbReference>
<dbReference type="Gene3D" id="3.30.230.10">
    <property type="match status" value="1"/>
</dbReference>
<dbReference type="Pfam" id="PF13541">
    <property type="entry name" value="ChlI"/>
    <property type="match status" value="1"/>
</dbReference>
<evidence type="ECO:0000313" key="3">
    <source>
        <dbReference type="EMBL" id="APF39967.1"/>
    </source>
</evidence>
<sequence>MSLGRSLSVSLVGLEGYVIEVQADVGGGLPAFVLLGLPDASLTESRDRVRSAARNIGLPLSPRRLTVNLMPAALPKRGTAFDVPILLSALMADNVLTVPPDIVFLGELTLDGFLRPVPGVLPAVVAAQASGIRKFAVPAENLAEAQLAGDVDVRGFQHVCELLIALGVEPQGLTFPNVSVREHSLDSVAGTDGTVAVDESSVAPDLADVDGQAHAKFALQVAAAGAHHLMMVGAPGSGKTMIAERLPTILPDLGLAESLESTSIHSLSMGGKPIQKLITRPPFVSPHHSASMAAMVGGGSGIPRPGAISKAHRGVLFLDEAPEFQTKTLDALRQPLEQGKLTIHRATGAAEYPARFQLVLAANPCPCGLFSGTGSDCTCRPDARRRYFARLSGPLLDRIDIRVDVQPQTRAQQMVGARTERITSAQTRERVQTARLAQAERWASLGISTNAEVPGSLLRGAFAVGSRQRRPLDRASDQGKISGRGYDRVLRIAWTLCDLDGTTSPDEDHIHQALTLRQGMTL</sequence>
<dbReference type="Proteomes" id="UP000183530">
    <property type="component" value="Chromosome"/>
</dbReference>
<dbReference type="NCBIfam" id="TIGR00368">
    <property type="entry name" value="YifB family Mg chelatase-like AAA ATPase"/>
    <property type="match status" value="1"/>
</dbReference>
<dbReference type="SUPFAM" id="SSF54211">
    <property type="entry name" value="Ribosomal protein S5 domain 2-like"/>
    <property type="match status" value="1"/>
</dbReference>
<dbReference type="PANTHER" id="PTHR32039">
    <property type="entry name" value="MAGNESIUM-CHELATASE SUBUNIT CHLI"/>
    <property type="match status" value="1"/>
</dbReference>
<evidence type="ECO:0000313" key="4">
    <source>
        <dbReference type="Proteomes" id="UP000183530"/>
    </source>
</evidence>
<dbReference type="PANTHER" id="PTHR32039:SF7">
    <property type="entry name" value="COMPETENCE PROTEIN COMM"/>
    <property type="match status" value="1"/>
</dbReference>
<accession>A0A1L2ZLA7</accession>
<proteinExistence type="inferred from homology"/>
<dbReference type="Pfam" id="PF01078">
    <property type="entry name" value="Mg_chelatase"/>
    <property type="match status" value="1"/>
</dbReference>
<keyword evidence="4" id="KW-1185">Reference proteome</keyword>
<dbReference type="InterPro" id="IPR025158">
    <property type="entry name" value="Mg_chelat-rel_C"/>
</dbReference>
<dbReference type="Pfam" id="PF13335">
    <property type="entry name" value="Mg_chelatase_C"/>
    <property type="match status" value="1"/>
</dbReference>
<dbReference type="EMBL" id="CP018135">
    <property type="protein sequence ID" value="APF39967.1"/>
    <property type="molecule type" value="Genomic_DNA"/>
</dbReference>
<organism evidence="3 4">
    <name type="scientific">Neomicrococcus aestuarii</name>
    <dbReference type="NCBI Taxonomy" id="556325"/>
    <lineage>
        <taxon>Bacteria</taxon>
        <taxon>Bacillati</taxon>
        <taxon>Actinomycetota</taxon>
        <taxon>Actinomycetes</taxon>
        <taxon>Micrococcales</taxon>
        <taxon>Micrococcaceae</taxon>
        <taxon>Neomicrococcus</taxon>
    </lineage>
</organism>
<feature type="domain" description="AAA+ ATPase" evidence="2">
    <location>
        <begin position="225"/>
        <end position="409"/>
    </location>
</feature>
<dbReference type="InterPro" id="IPR014721">
    <property type="entry name" value="Ribsml_uS5_D2-typ_fold_subgr"/>
</dbReference>
<comment type="similarity">
    <text evidence="1">Belongs to the Mg-chelatase subunits D/I family. ComM subfamily.</text>
</comment>
<dbReference type="InterPro" id="IPR000523">
    <property type="entry name" value="Mg_chelatse_chII-like_cat_dom"/>
</dbReference>
<dbReference type="SMART" id="SM00382">
    <property type="entry name" value="AAA"/>
    <property type="match status" value="1"/>
</dbReference>
<dbReference type="GO" id="GO:0005524">
    <property type="term" value="F:ATP binding"/>
    <property type="evidence" value="ECO:0007669"/>
    <property type="project" value="InterPro"/>
</dbReference>
<dbReference type="AlphaFoldDB" id="A0A1L2ZLA7"/>
<dbReference type="InterPro" id="IPR027417">
    <property type="entry name" value="P-loop_NTPase"/>
</dbReference>
<evidence type="ECO:0000256" key="1">
    <source>
        <dbReference type="ARBA" id="ARBA00006354"/>
    </source>
</evidence>
<name>A0A1L2ZLA7_9MICC</name>
<dbReference type="InterPro" id="IPR004482">
    <property type="entry name" value="Mg_chelat-rel"/>
</dbReference>
<dbReference type="STRING" id="556325.BHE16_01825"/>
<dbReference type="SUPFAM" id="SSF52540">
    <property type="entry name" value="P-loop containing nucleoside triphosphate hydrolases"/>
    <property type="match status" value="1"/>
</dbReference>
<evidence type="ECO:0000259" key="2">
    <source>
        <dbReference type="SMART" id="SM00382"/>
    </source>
</evidence>
<protein>
    <submittedName>
        <fullName evidence="3">Mg chelatase-like protein</fullName>
    </submittedName>
</protein>
<dbReference type="OrthoDB" id="9813147at2"/>
<reference evidence="3 4" key="1">
    <citation type="submission" date="2016-11" db="EMBL/GenBank/DDBJ databases">
        <title>Genome sequencing of Zhihengliuella aestuarii B18 antagonistic to Plasmodiophora brassicae.</title>
        <authorList>
            <person name="Luo Y."/>
        </authorList>
    </citation>
    <scope>NUCLEOTIDE SEQUENCE [LARGE SCALE GENOMIC DNA]</scope>
    <source>
        <strain evidence="3 4">B18</strain>
    </source>
</reference>
<dbReference type="KEGG" id="nae:BHE16_01825"/>
<dbReference type="CDD" id="cd00009">
    <property type="entry name" value="AAA"/>
    <property type="match status" value="1"/>
</dbReference>
<gene>
    <name evidence="3" type="ORF">BHE16_01825</name>
</gene>